<dbReference type="AlphaFoldDB" id="A0AAW0PGK9"/>
<evidence type="ECO:0000256" key="1">
    <source>
        <dbReference type="SAM" id="MobiDB-lite"/>
    </source>
</evidence>
<feature type="compositionally biased region" description="Low complexity" evidence="1">
    <location>
        <begin position="82"/>
        <end position="91"/>
    </location>
</feature>
<reference evidence="3" key="1">
    <citation type="submission" date="2024-04" db="EMBL/GenBank/DDBJ databases">
        <title>Salinicola lusitanus LLJ914,a marine bacterium isolated from the Okinawa Trough.</title>
        <authorList>
            <person name="Li J."/>
        </authorList>
    </citation>
    <scope>NUCLEOTIDE SEQUENCE [LARGE SCALE GENOMIC DNA]</scope>
</reference>
<accession>A0AAW0PGK9</accession>
<name>A0AAW0PGK9_9GOBI</name>
<evidence type="ECO:0000313" key="2">
    <source>
        <dbReference type="EMBL" id="KAK7925307.1"/>
    </source>
</evidence>
<evidence type="ECO:0000313" key="3">
    <source>
        <dbReference type="Proteomes" id="UP001460270"/>
    </source>
</evidence>
<protein>
    <submittedName>
        <fullName evidence="2">Uncharacterized protein</fullName>
    </submittedName>
</protein>
<keyword evidence="3" id="KW-1185">Reference proteome</keyword>
<feature type="compositionally biased region" description="Polar residues" evidence="1">
    <location>
        <begin position="98"/>
        <end position="108"/>
    </location>
</feature>
<dbReference type="Proteomes" id="UP001460270">
    <property type="component" value="Unassembled WGS sequence"/>
</dbReference>
<dbReference type="EMBL" id="JBBPFD010000005">
    <property type="protein sequence ID" value="KAK7925307.1"/>
    <property type="molecule type" value="Genomic_DNA"/>
</dbReference>
<dbReference type="InterPro" id="IPR011009">
    <property type="entry name" value="Kinase-like_dom_sf"/>
</dbReference>
<dbReference type="Gene3D" id="1.10.510.10">
    <property type="entry name" value="Transferase(Phosphotransferase) domain 1"/>
    <property type="match status" value="1"/>
</dbReference>
<gene>
    <name evidence="2" type="ORF">WMY93_007617</name>
</gene>
<dbReference type="SUPFAM" id="SSF56112">
    <property type="entry name" value="Protein kinase-like (PK-like)"/>
    <property type="match status" value="1"/>
</dbReference>
<feature type="region of interest" description="Disordered" evidence="1">
    <location>
        <begin position="82"/>
        <end position="114"/>
    </location>
</feature>
<organism evidence="2 3">
    <name type="scientific">Mugilogobius chulae</name>
    <name type="common">yellowstripe goby</name>
    <dbReference type="NCBI Taxonomy" id="88201"/>
    <lineage>
        <taxon>Eukaryota</taxon>
        <taxon>Metazoa</taxon>
        <taxon>Chordata</taxon>
        <taxon>Craniata</taxon>
        <taxon>Vertebrata</taxon>
        <taxon>Euteleostomi</taxon>
        <taxon>Actinopterygii</taxon>
        <taxon>Neopterygii</taxon>
        <taxon>Teleostei</taxon>
        <taxon>Neoteleostei</taxon>
        <taxon>Acanthomorphata</taxon>
        <taxon>Gobiaria</taxon>
        <taxon>Gobiiformes</taxon>
        <taxon>Gobioidei</taxon>
        <taxon>Gobiidae</taxon>
        <taxon>Gobionellinae</taxon>
        <taxon>Mugilogobius</taxon>
    </lineage>
</organism>
<comment type="caution">
    <text evidence="2">The sequence shown here is derived from an EMBL/GenBank/DDBJ whole genome shotgun (WGS) entry which is preliminary data.</text>
</comment>
<proteinExistence type="predicted"/>
<sequence>MRCRNFSKYFTCLESMTAYHPPPVNQEEWEQSAHFFNFMEQLMQVNPAKRITPEQALKHRYIAQKSTHQSFIKKYIRSIPWSTSSSENSTSGFEDEQNTAGSSRADLNSSERER</sequence>